<comment type="caution">
    <text evidence="1">The sequence shown here is derived from an EMBL/GenBank/DDBJ whole genome shotgun (WGS) entry which is preliminary data.</text>
</comment>
<dbReference type="PANTHER" id="PTHR33221">
    <property type="entry name" value="WINGED HELIX-TURN-HELIX TRANSCRIPTIONAL REGULATOR, RRF2 FAMILY"/>
    <property type="match status" value="1"/>
</dbReference>
<dbReference type="RefSeq" id="WP_285486812.1">
    <property type="nucleotide sequence ID" value="NZ_BSTI01000004.1"/>
</dbReference>
<dbReference type="Gene3D" id="1.10.10.10">
    <property type="entry name" value="Winged helix-like DNA-binding domain superfamily/Winged helix DNA-binding domain"/>
    <property type="match status" value="1"/>
</dbReference>
<organism evidence="1 2">
    <name type="scientific">Amycolatopsis taiwanensis</name>
    <dbReference type="NCBI Taxonomy" id="342230"/>
    <lineage>
        <taxon>Bacteria</taxon>
        <taxon>Bacillati</taxon>
        <taxon>Actinomycetota</taxon>
        <taxon>Actinomycetes</taxon>
        <taxon>Pseudonocardiales</taxon>
        <taxon>Pseudonocardiaceae</taxon>
        <taxon>Amycolatopsis</taxon>
    </lineage>
</organism>
<evidence type="ECO:0000313" key="2">
    <source>
        <dbReference type="Proteomes" id="UP001165136"/>
    </source>
</evidence>
<proteinExistence type="predicted"/>
<keyword evidence="2" id="KW-1185">Reference proteome</keyword>
<protein>
    <submittedName>
        <fullName evidence="1">Rrf2 family transcriptional regulator</fullName>
    </submittedName>
</protein>
<dbReference type="InterPro" id="IPR036390">
    <property type="entry name" value="WH_DNA-bd_sf"/>
</dbReference>
<sequence length="149" mass="16136">MGVSSRTAVAVHALTFLARWEQDGLQSSAKIAESLDSNPVLVRRILGLLRDNGLVAAAEGSGGGWRLAKPAEEISLYDAYVAAEDGASVLPVHAHPPNQGCMIGRHMQSVLETEFAAAQHAMEDRLAQTSIADMLRHMHQRERIASRSR</sequence>
<dbReference type="SUPFAM" id="SSF46785">
    <property type="entry name" value="Winged helix' DNA-binding domain"/>
    <property type="match status" value="1"/>
</dbReference>
<evidence type="ECO:0000313" key="1">
    <source>
        <dbReference type="EMBL" id="GLY65741.1"/>
    </source>
</evidence>
<dbReference type="PROSITE" id="PS51197">
    <property type="entry name" value="HTH_RRF2_2"/>
    <property type="match status" value="1"/>
</dbReference>
<dbReference type="GO" id="GO:0005829">
    <property type="term" value="C:cytosol"/>
    <property type="evidence" value="ECO:0007669"/>
    <property type="project" value="TreeGrafter"/>
</dbReference>
<dbReference type="InterPro" id="IPR036388">
    <property type="entry name" value="WH-like_DNA-bd_sf"/>
</dbReference>
<accession>A0A9W6QXA3</accession>
<name>A0A9W6QXA3_9PSEU</name>
<dbReference type="Pfam" id="PF02082">
    <property type="entry name" value="Rrf2"/>
    <property type="match status" value="1"/>
</dbReference>
<dbReference type="EMBL" id="BSTI01000004">
    <property type="protein sequence ID" value="GLY65741.1"/>
    <property type="molecule type" value="Genomic_DNA"/>
</dbReference>
<gene>
    <name evidence="1" type="ORF">Atai01_23600</name>
</gene>
<dbReference type="Proteomes" id="UP001165136">
    <property type="component" value="Unassembled WGS sequence"/>
</dbReference>
<dbReference type="PANTHER" id="PTHR33221:SF15">
    <property type="entry name" value="HTH-TYPE TRANSCRIPTIONAL REGULATOR YWGB-RELATED"/>
    <property type="match status" value="1"/>
</dbReference>
<dbReference type="InterPro" id="IPR000944">
    <property type="entry name" value="Tscrpt_reg_Rrf2"/>
</dbReference>
<dbReference type="GO" id="GO:0003700">
    <property type="term" value="F:DNA-binding transcription factor activity"/>
    <property type="evidence" value="ECO:0007669"/>
    <property type="project" value="TreeGrafter"/>
</dbReference>
<dbReference type="AlphaFoldDB" id="A0A9W6QXA3"/>
<reference evidence="1" key="1">
    <citation type="submission" date="2023-03" db="EMBL/GenBank/DDBJ databases">
        <title>Amycolatopsis taiwanensis NBRC 103393.</title>
        <authorList>
            <person name="Ichikawa N."/>
            <person name="Sato H."/>
            <person name="Tonouchi N."/>
        </authorList>
    </citation>
    <scope>NUCLEOTIDE SEQUENCE</scope>
    <source>
        <strain evidence="1">NBRC 103393</strain>
    </source>
</reference>